<dbReference type="Proteomes" id="UP001647509">
    <property type="component" value="Unassembled WGS sequence"/>
</dbReference>
<organism evidence="1 2">
    <name type="scientific">Pseudotamlana agarivorans</name>
    <dbReference type="NCBI Taxonomy" id="481183"/>
    <lineage>
        <taxon>Bacteria</taxon>
        <taxon>Pseudomonadati</taxon>
        <taxon>Bacteroidota</taxon>
        <taxon>Flavobacteriia</taxon>
        <taxon>Flavobacteriales</taxon>
        <taxon>Flavobacteriaceae</taxon>
        <taxon>Pseudotamlana</taxon>
    </lineage>
</organism>
<gene>
    <name evidence="1" type="ORF">KO493_14535</name>
</gene>
<keyword evidence="2" id="KW-1185">Reference proteome</keyword>
<proteinExistence type="predicted"/>
<reference evidence="1" key="1">
    <citation type="submission" date="2021-05" db="EMBL/GenBank/DDBJ databases">
        <title>Draft genomes of bacteria isolated from model marine particles.</title>
        <authorList>
            <person name="Datta M.S."/>
            <person name="Schwartzman J.A."/>
            <person name="Enke T.N."/>
            <person name="Saavedra J."/>
            <person name="Cermak N."/>
            <person name="Cordero O.X."/>
        </authorList>
    </citation>
    <scope>NUCLEOTIDE SEQUENCE</scope>
    <source>
        <strain evidence="1">I2M19</strain>
    </source>
</reference>
<sequence>MKNTVKNIGVLFFFMGLFASFTTQAQSSCSSDYYPLDKGTVYELTHYDKKGKVDWITKNEVTATTSSTATVHTVQTSSDGEEKINASYTVKCEANGIAMDLNQIISEQIAANMTNPDIKMEMSGTDVIVPNDLKVGQTLPDSELNLDIIAPSTTINCHVETSERKVIGEESVTTPAGTFDCVVMTQKTDIKMLVSKHTNSKIWLSKGVGVVKQETYNKKGKLQGRDVLTSFKK</sequence>
<comment type="caution">
    <text evidence="1">The sequence shown here is derived from an EMBL/GenBank/DDBJ whole genome shotgun (WGS) entry which is preliminary data.</text>
</comment>
<evidence type="ECO:0000313" key="1">
    <source>
        <dbReference type="EMBL" id="MBU2951914.1"/>
    </source>
</evidence>
<dbReference type="EMBL" id="JAHKPD010000023">
    <property type="protein sequence ID" value="MBU2951914.1"/>
    <property type="molecule type" value="Genomic_DNA"/>
</dbReference>
<accession>A0ACC5UC96</accession>
<evidence type="ECO:0000313" key="2">
    <source>
        <dbReference type="Proteomes" id="UP001647509"/>
    </source>
</evidence>
<name>A0ACC5UC96_9FLAO</name>
<protein>
    <submittedName>
        <fullName evidence="1">Uncharacterized protein</fullName>
    </submittedName>
</protein>